<protein>
    <submittedName>
        <fullName evidence="5">Uncharacterized protein</fullName>
    </submittedName>
</protein>
<dbReference type="InterPro" id="IPR000618">
    <property type="entry name" value="Insect_cuticle"/>
</dbReference>
<dbReference type="Proteomes" id="UP001107558">
    <property type="component" value="Chromosome 2"/>
</dbReference>
<dbReference type="OrthoDB" id="7791236at2759"/>
<dbReference type="InterPro" id="IPR050468">
    <property type="entry name" value="Cuticle_Struct_Prot"/>
</dbReference>
<dbReference type="PROSITE" id="PS51155">
    <property type="entry name" value="CHIT_BIND_RR_2"/>
    <property type="match status" value="1"/>
</dbReference>
<evidence type="ECO:0000256" key="2">
    <source>
        <dbReference type="PROSITE-ProRule" id="PRU00497"/>
    </source>
</evidence>
<evidence type="ECO:0000313" key="6">
    <source>
        <dbReference type="Proteomes" id="UP001107558"/>
    </source>
</evidence>
<proteinExistence type="predicted"/>
<sequence>MKLFIIFMATAVCTINCAQLNNNYLPPAGASGSSGSGVGLQTPKIAGANVPISSAGRTQSPSQTSGRPAATPSAPSQPNGPPIEILSYENVNNGDGSFKWSFQSANGIKAEEMGDVKNKGSENAIQTVQGSYSYTSPEGNLIQITYTADEKGFSAVGDAIPTPVPLPEENLRAIAEFEAALATAVPEPASASSVGNAPRPGTPSINSSAGASRPGQQSPSPPSSAAASGFGSQTRPGGGSGSYSPQSGYKY</sequence>
<keyword evidence="6" id="KW-1185">Reference proteome</keyword>
<dbReference type="PRINTS" id="PR00947">
    <property type="entry name" value="CUTICLE"/>
</dbReference>
<dbReference type="Pfam" id="PF00379">
    <property type="entry name" value="Chitin_bind_4"/>
    <property type="match status" value="1"/>
</dbReference>
<dbReference type="InterPro" id="IPR031311">
    <property type="entry name" value="CHIT_BIND_RR_consensus"/>
</dbReference>
<feature type="compositionally biased region" description="Low complexity" evidence="3">
    <location>
        <begin position="210"/>
        <end position="233"/>
    </location>
</feature>
<dbReference type="GO" id="GO:0008010">
    <property type="term" value="F:structural constituent of chitin-based larval cuticle"/>
    <property type="evidence" value="ECO:0007669"/>
    <property type="project" value="TreeGrafter"/>
</dbReference>
<feature type="signal peptide" evidence="4">
    <location>
        <begin position="1"/>
        <end position="20"/>
    </location>
</feature>
<gene>
    <name evidence="5" type="ORF">PVAND_004962</name>
</gene>
<name>A0A9J6C0L4_POLVA</name>
<keyword evidence="1 2" id="KW-0193">Cuticle</keyword>
<dbReference type="AlphaFoldDB" id="A0A9J6C0L4"/>
<dbReference type="EMBL" id="JADBJN010000002">
    <property type="protein sequence ID" value="KAG5675022.1"/>
    <property type="molecule type" value="Genomic_DNA"/>
</dbReference>
<evidence type="ECO:0000256" key="3">
    <source>
        <dbReference type="SAM" id="MobiDB-lite"/>
    </source>
</evidence>
<accession>A0A9J6C0L4</accession>
<reference evidence="5" key="1">
    <citation type="submission" date="2021-03" db="EMBL/GenBank/DDBJ databases">
        <title>Chromosome level genome of the anhydrobiotic midge Polypedilum vanderplanki.</title>
        <authorList>
            <person name="Yoshida Y."/>
            <person name="Kikawada T."/>
            <person name="Gusev O."/>
        </authorList>
    </citation>
    <scope>NUCLEOTIDE SEQUENCE</scope>
    <source>
        <strain evidence="5">NIAS01</strain>
        <tissue evidence="5">Whole body or cell culture</tissue>
    </source>
</reference>
<dbReference type="PANTHER" id="PTHR10380">
    <property type="entry name" value="CUTICLE PROTEIN"/>
    <property type="match status" value="1"/>
</dbReference>
<feature type="chain" id="PRO_5039951670" evidence="4">
    <location>
        <begin position="21"/>
        <end position="251"/>
    </location>
</feature>
<feature type="region of interest" description="Disordered" evidence="3">
    <location>
        <begin position="51"/>
        <end position="84"/>
    </location>
</feature>
<feature type="compositionally biased region" description="Polar residues" evidence="3">
    <location>
        <begin position="51"/>
        <end position="66"/>
    </location>
</feature>
<comment type="caution">
    <text evidence="5">The sequence shown here is derived from an EMBL/GenBank/DDBJ whole genome shotgun (WGS) entry which is preliminary data.</text>
</comment>
<keyword evidence="4" id="KW-0732">Signal</keyword>
<organism evidence="5 6">
    <name type="scientific">Polypedilum vanderplanki</name>
    <name type="common">Sleeping chironomid midge</name>
    <dbReference type="NCBI Taxonomy" id="319348"/>
    <lineage>
        <taxon>Eukaryota</taxon>
        <taxon>Metazoa</taxon>
        <taxon>Ecdysozoa</taxon>
        <taxon>Arthropoda</taxon>
        <taxon>Hexapoda</taxon>
        <taxon>Insecta</taxon>
        <taxon>Pterygota</taxon>
        <taxon>Neoptera</taxon>
        <taxon>Endopterygota</taxon>
        <taxon>Diptera</taxon>
        <taxon>Nematocera</taxon>
        <taxon>Chironomoidea</taxon>
        <taxon>Chironomidae</taxon>
        <taxon>Chironominae</taxon>
        <taxon>Polypedilum</taxon>
        <taxon>Polypedilum</taxon>
    </lineage>
</organism>
<evidence type="ECO:0000256" key="4">
    <source>
        <dbReference type="SAM" id="SignalP"/>
    </source>
</evidence>
<dbReference type="PROSITE" id="PS00233">
    <property type="entry name" value="CHIT_BIND_RR_1"/>
    <property type="match status" value="1"/>
</dbReference>
<evidence type="ECO:0000313" key="5">
    <source>
        <dbReference type="EMBL" id="KAG5675022.1"/>
    </source>
</evidence>
<evidence type="ECO:0000256" key="1">
    <source>
        <dbReference type="ARBA" id="ARBA00022460"/>
    </source>
</evidence>
<dbReference type="GO" id="GO:0062129">
    <property type="term" value="C:chitin-based extracellular matrix"/>
    <property type="evidence" value="ECO:0007669"/>
    <property type="project" value="TreeGrafter"/>
</dbReference>
<feature type="compositionally biased region" description="Low complexity" evidence="3">
    <location>
        <begin position="242"/>
        <end position="251"/>
    </location>
</feature>
<feature type="region of interest" description="Disordered" evidence="3">
    <location>
        <begin position="187"/>
        <end position="251"/>
    </location>
</feature>
<dbReference type="PANTHER" id="PTHR10380:SF173">
    <property type="entry name" value="CUTICULAR PROTEIN 47EF, ISOFORM C-RELATED"/>
    <property type="match status" value="1"/>
</dbReference>